<evidence type="ECO:0000313" key="3">
    <source>
        <dbReference type="Proteomes" id="UP001458880"/>
    </source>
</evidence>
<name>A0AAW1HTI6_POPJA</name>
<dbReference type="EMBL" id="JASPKY010000947">
    <property type="protein sequence ID" value="KAK9679993.1"/>
    <property type="molecule type" value="Genomic_DNA"/>
</dbReference>
<evidence type="ECO:0000313" key="2">
    <source>
        <dbReference type="EMBL" id="KAK9679993.1"/>
    </source>
</evidence>
<accession>A0AAW1HTI6</accession>
<feature type="region of interest" description="Disordered" evidence="1">
    <location>
        <begin position="57"/>
        <end position="89"/>
    </location>
</feature>
<protein>
    <submittedName>
        <fullName evidence="2">Uncharacterized protein</fullName>
    </submittedName>
</protein>
<comment type="caution">
    <text evidence="2">The sequence shown here is derived from an EMBL/GenBank/DDBJ whole genome shotgun (WGS) entry which is preliminary data.</text>
</comment>
<proteinExistence type="predicted"/>
<sequence length="89" mass="10405">MPQYKNPFEKGRLIVQFLVMFPNEIDPAIIPTLENCLPPRTEIMIPDQAEECILEPFDPEEEARRRHQKNVYDEDDEHGHGQKVQCATN</sequence>
<dbReference type="Proteomes" id="UP001458880">
    <property type="component" value="Unassembled WGS sequence"/>
</dbReference>
<dbReference type="AlphaFoldDB" id="A0AAW1HTI6"/>
<organism evidence="2 3">
    <name type="scientific">Popillia japonica</name>
    <name type="common">Japanese beetle</name>
    <dbReference type="NCBI Taxonomy" id="7064"/>
    <lineage>
        <taxon>Eukaryota</taxon>
        <taxon>Metazoa</taxon>
        <taxon>Ecdysozoa</taxon>
        <taxon>Arthropoda</taxon>
        <taxon>Hexapoda</taxon>
        <taxon>Insecta</taxon>
        <taxon>Pterygota</taxon>
        <taxon>Neoptera</taxon>
        <taxon>Endopterygota</taxon>
        <taxon>Coleoptera</taxon>
        <taxon>Polyphaga</taxon>
        <taxon>Scarabaeiformia</taxon>
        <taxon>Scarabaeidae</taxon>
        <taxon>Rutelinae</taxon>
        <taxon>Popillia</taxon>
    </lineage>
</organism>
<evidence type="ECO:0000256" key="1">
    <source>
        <dbReference type="SAM" id="MobiDB-lite"/>
    </source>
</evidence>
<keyword evidence="3" id="KW-1185">Reference proteome</keyword>
<gene>
    <name evidence="2" type="ORF">QE152_g39499</name>
</gene>
<reference evidence="2 3" key="1">
    <citation type="journal article" date="2024" name="BMC Genomics">
        <title>De novo assembly and annotation of Popillia japonica's genome with initial clues to its potential as an invasive pest.</title>
        <authorList>
            <person name="Cucini C."/>
            <person name="Boschi S."/>
            <person name="Funari R."/>
            <person name="Cardaioli E."/>
            <person name="Iannotti N."/>
            <person name="Marturano G."/>
            <person name="Paoli F."/>
            <person name="Bruttini M."/>
            <person name="Carapelli A."/>
            <person name="Frati F."/>
            <person name="Nardi F."/>
        </authorList>
    </citation>
    <scope>NUCLEOTIDE SEQUENCE [LARGE SCALE GENOMIC DNA]</scope>
    <source>
        <strain evidence="2">DMR45628</strain>
    </source>
</reference>